<name>A0AAN8XR70_POLSC</name>
<dbReference type="GO" id="GO:0016150">
    <property type="term" value="F:translation release factor activity, codon nonspecific"/>
    <property type="evidence" value="ECO:0007669"/>
    <property type="project" value="TreeGrafter"/>
</dbReference>
<reference evidence="7 8" key="1">
    <citation type="submission" date="2023-10" db="EMBL/GenBank/DDBJ databases">
        <title>Genomes of two closely related lineages of the louse Polyplax serrata with different host specificities.</title>
        <authorList>
            <person name="Martinu J."/>
            <person name="Tarabai H."/>
            <person name="Stefka J."/>
            <person name="Hypsa V."/>
        </authorList>
    </citation>
    <scope>NUCLEOTIDE SEQUENCE [LARGE SCALE GENOMIC DNA]</scope>
    <source>
        <strain evidence="7">HR10_N</strain>
    </source>
</reference>
<dbReference type="InterPro" id="IPR052104">
    <property type="entry name" value="Mito_Release_Factor_mL62"/>
</dbReference>
<dbReference type="GO" id="GO:0004045">
    <property type="term" value="F:peptidyl-tRNA hydrolase activity"/>
    <property type="evidence" value="ECO:0007669"/>
    <property type="project" value="UniProtKB-EC"/>
</dbReference>
<dbReference type="Proteomes" id="UP001372834">
    <property type="component" value="Unassembled WGS sequence"/>
</dbReference>
<dbReference type="Gene3D" id="3.30.160.20">
    <property type="match status" value="1"/>
</dbReference>
<gene>
    <name evidence="7" type="ORF">RUM43_000904</name>
</gene>
<dbReference type="PANTHER" id="PTHR11075:SF54">
    <property type="entry name" value="LARGE RIBOSOMAL SUBUNIT PROTEIN ML62"/>
    <property type="match status" value="1"/>
</dbReference>
<evidence type="ECO:0000256" key="5">
    <source>
        <dbReference type="SAM" id="MobiDB-lite"/>
    </source>
</evidence>
<evidence type="ECO:0000256" key="3">
    <source>
        <dbReference type="ARBA" id="ARBA00039441"/>
    </source>
</evidence>
<dbReference type="Pfam" id="PF00472">
    <property type="entry name" value="RF-1"/>
    <property type="match status" value="1"/>
</dbReference>
<dbReference type="SUPFAM" id="SSF110916">
    <property type="entry name" value="Peptidyl-tRNA hydrolase domain-like"/>
    <property type="match status" value="1"/>
</dbReference>
<dbReference type="GO" id="GO:0070126">
    <property type="term" value="P:mitochondrial translational termination"/>
    <property type="evidence" value="ECO:0007669"/>
    <property type="project" value="TreeGrafter"/>
</dbReference>
<dbReference type="EC" id="3.1.1.29" evidence="1"/>
<feature type="domain" description="Prokaryotic-type class I peptide chain release factors" evidence="6">
    <location>
        <begin position="59"/>
        <end position="186"/>
    </location>
</feature>
<accession>A0AAN8XR70</accession>
<evidence type="ECO:0000256" key="2">
    <source>
        <dbReference type="ARBA" id="ARBA00038225"/>
    </source>
</evidence>
<comment type="similarity">
    <text evidence="2">Belongs to the prokaryotic/mitochondrial release factor family. Mitochondrion-specific ribosomal protein mL62 subfamily.</text>
</comment>
<protein>
    <recommendedName>
        <fullName evidence="3">Large ribosomal subunit protein mL62</fullName>
        <ecNumber evidence="1">3.1.1.29</ecNumber>
    </recommendedName>
    <alternativeName>
        <fullName evidence="4">Peptidyl-tRNA hydrolase ICT1, mitochondrial</fullName>
    </alternativeName>
</protein>
<evidence type="ECO:0000256" key="4">
    <source>
        <dbReference type="ARBA" id="ARBA00041531"/>
    </source>
</evidence>
<evidence type="ECO:0000256" key="1">
    <source>
        <dbReference type="ARBA" id="ARBA00013260"/>
    </source>
</evidence>
<dbReference type="GO" id="GO:0005762">
    <property type="term" value="C:mitochondrial large ribosomal subunit"/>
    <property type="evidence" value="ECO:0007669"/>
    <property type="project" value="TreeGrafter"/>
</dbReference>
<comment type="caution">
    <text evidence="7">The sequence shown here is derived from an EMBL/GenBank/DDBJ whole genome shotgun (WGS) entry which is preliminary data.</text>
</comment>
<dbReference type="InterPro" id="IPR000352">
    <property type="entry name" value="Pep_chain_release_fac_I"/>
</dbReference>
<feature type="region of interest" description="Disordered" evidence="5">
    <location>
        <begin position="174"/>
        <end position="193"/>
    </location>
</feature>
<proteinExistence type="inferred from homology"/>
<dbReference type="EMBL" id="JAWJWE010000001">
    <property type="protein sequence ID" value="KAK6644636.1"/>
    <property type="molecule type" value="Genomic_DNA"/>
</dbReference>
<organism evidence="7 8">
    <name type="scientific">Polyplax serrata</name>
    <name type="common">Common mouse louse</name>
    <dbReference type="NCBI Taxonomy" id="468196"/>
    <lineage>
        <taxon>Eukaryota</taxon>
        <taxon>Metazoa</taxon>
        <taxon>Ecdysozoa</taxon>
        <taxon>Arthropoda</taxon>
        <taxon>Hexapoda</taxon>
        <taxon>Insecta</taxon>
        <taxon>Pterygota</taxon>
        <taxon>Neoptera</taxon>
        <taxon>Paraneoptera</taxon>
        <taxon>Psocodea</taxon>
        <taxon>Troctomorpha</taxon>
        <taxon>Phthiraptera</taxon>
        <taxon>Anoplura</taxon>
        <taxon>Polyplacidae</taxon>
        <taxon>Polyplax</taxon>
    </lineage>
</organism>
<evidence type="ECO:0000259" key="6">
    <source>
        <dbReference type="Pfam" id="PF00472"/>
    </source>
</evidence>
<evidence type="ECO:0000313" key="7">
    <source>
        <dbReference type="EMBL" id="KAK6644636.1"/>
    </source>
</evidence>
<sequence length="193" mass="22208">MITSRGISLLKVQNLFKSGNAFYLSYKSDLSLDKLYPNSSELKTFKPPQSTDGKFTGYIPIKELDIKSTAASGPGGQFVNKTETKVDVRFQVDKAGWLSEATKEKLKEKYYTRINKDGYFVVKSEKTRSKLLNTADAVNYIRQIIFKLEEPEQTPDPATIEKHRRCQERAARQRLMEKRSRSLHKQSKILTYD</sequence>
<dbReference type="AlphaFoldDB" id="A0AAN8XR70"/>
<dbReference type="PANTHER" id="PTHR11075">
    <property type="entry name" value="PEPTIDE CHAIN RELEASE FACTOR"/>
    <property type="match status" value="1"/>
</dbReference>
<evidence type="ECO:0000313" key="8">
    <source>
        <dbReference type="Proteomes" id="UP001372834"/>
    </source>
</evidence>